<proteinExistence type="predicted"/>
<feature type="non-terminal residue" evidence="1">
    <location>
        <position position="123"/>
    </location>
</feature>
<evidence type="ECO:0000313" key="1">
    <source>
        <dbReference type="EMBL" id="GMT17195.1"/>
    </source>
</evidence>
<evidence type="ECO:0000313" key="2">
    <source>
        <dbReference type="Proteomes" id="UP001432322"/>
    </source>
</evidence>
<dbReference type="Proteomes" id="UP001432322">
    <property type="component" value="Unassembled WGS sequence"/>
</dbReference>
<dbReference type="EMBL" id="BTSY01000003">
    <property type="protein sequence ID" value="GMT17195.1"/>
    <property type="molecule type" value="Genomic_DNA"/>
</dbReference>
<gene>
    <name evidence="1" type="ORF">PFISCL1PPCAC_8492</name>
</gene>
<accession>A0AAV5VBX9</accession>
<protein>
    <submittedName>
        <fullName evidence="1">Uncharacterized protein</fullName>
    </submittedName>
</protein>
<organism evidence="1 2">
    <name type="scientific">Pristionchus fissidentatus</name>
    <dbReference type="NCBI Taxonomy" id="1538716"/>
    <lineage>
        <taxon>Eukaryota</taxon>
        <taxon>Metazoa</taxon>
        <taxon>Ecdysozoa</taxon>
        <taxon>Nematoda</taxon>
        <taxon>Chromadorea</taxon>
        <taxon>Rhabditida</taxon>
        <taxon>Rhabditina</taxon>
        <taxon>Diplogasteromorpha</taxon>
        <taxon>Diplogasteroidea</taxon>
        <taxon>Neodiplogasteridae</taxon>
        <taxon>Pristionchus</taxon>
    </lineage>
</organism>
<feature type="non-terminal residue" evidence="1">
    <location>
        <position position="1"/>
    </location>
</feature>
<dbReference type="AlphaFoldDB" id="A0AAV5VBX9"/>
<keyword evidence="2" id="KW-1185">Reference proteome</keyword>
<name>A0AAV5VBX9_9BILA</name>
<reference evidence="1" key="1">
    <citation type="submission" date="2023-10" db="EMBL/GenBank/DDBJ databases">
        <title>Genome assembly of Pristionchus species.</title>
        <authorList>
            <person name="Yoshida K."/>
            <person name="Sommer R.J."/>
        </authorList>
    </citation>
    <scope>NUCLEOTIDE SEQUENCE</scope>
    <source>
        <strain evidence="1">RS5133</strain>
    </source>
</reference>
<sequence>AGTVFYVRKGNESSIYVLYNGKKITAIKSWDGTIEYYKCFGDALCFKTDTKKIYTATFHPPNDLRINFIRKLNGESCLGNMLIRKKINEKEVIYRPCDDPKKGIIVDVEKEKLRGFEMRTIHR</sequence>
<comment type="caution">
    <text evidence="1">The sequence shown here is derived from an EMBL/GenBank/DDBJ whole genome shotgun (WGS) entry which is preliminary data.</text>
</comment>